<comment type="caution">
    <text evidence="2">The sequence shown here is derived from an EMBL/GenBank/DDBJ whole genome shotgun (WGS) entry which is preliminary data.</text>
</comment>
<dbReference type="SUPFAM" id="SSF101960">
    <property type="entry name" value="Stabilizer of iron transporter SufD"/>
    <property type="match status" value="1"/>
</dbReference>
<dbReference type="InterPro" id="IPR011542">
    <property type="entry name" value="SUF_FeS_clus_asmbl_SufD"/>
</dbReference>
<evidence type="ECO:0000313" key="2">
    <source>
        <dbReference type="EMBL" id="KGA03658.1"/>
    </source>
</evidence>
<dbReference type="NCBIfam" id="TIGR01981">
    <property type="entry name" value="sufD"/>
    <property type="match status" value="1"/>
</dbReference>
<feature type="domain" description="SUF system FeS cluster assembly SufBD core" evidence="1">
    <location>
        <begin position="106"/>
        <end position="331"/>
    </location>
</feature>
<gene>
    <name evidence="2" type="ORF">GM49_1080</name>
</gene>
<reference evidence="2" key="1">
    <citation type="submission" date="2014-05" db="EMBL/GenBank/DDBJ databases">
        <title>Key roles for freshwater Actinobacteria revealed by deep metagenomic sequencing.</title>
        <authorList>
            <person name="Ghai R."/>
            <person name="Mizuno C.M."/>
            <person name="Picazo A."/>
            <person name="Camacho A."/>
            <person name="Rodriguez-Valera F."/>
        </authorList>
    </citation>
    <scope>NUCLEOTIDE SEQUENCE</scope>
</reference>
<dbReference type="PANTHER" id="PTHR43575:SF1">
    <property type="entry name" value="PROTEIN ABCI7, CHLOROPLASTIC"/>
    <property type="match status" value="1"/>
</dbReference>
<dbReference type="AlphaFoldDB" id="A0A094RG92"/>
<proteinExistence type="predicted"/>
<protein>
    <submittedName>
        <fullName evidence="2">ABC-type transport system involved in Fe-S cluster assembly, permease component</fullName>
    </submittedName>
</protein>
<accession>A0A094RG92</accession>
<name>A0A094RG92_9ZZZZ</name>
<dbReference type="Pfam" id="PF01458">
    <property type="entry name" value="SUFBD_core"/>
    <property type="match status" value="1"/>
</dbReference>
<sequence length="361" mass="38895">MSTLTTNYLAPTGREEAWRFTPLARVGGLLDSAVAVSSVNSIKTVNSQNGVKLTVKSVGDQPAISTSDDLATIRAREVVTEVSHIEIAANAQLERPLLLERANLTGKPQASRTLITCGANSHATIILNNSGNAILSDEIEFELSQGSTLTFVSLQEWSSKAIHLGRQHAIIAKDATFNSIVVTVGGSLVRLLPTVEYSGPGSSADLQGLYFATDGQHLEHRLHVDHNVPNAKSRVNYKGALAGDKAHTVWIGDVYIRSNAEGTDTYELNRNLLLSDGARADSVPNLEIETGEIVGAGHASTTGRFDDEQLFYLSSRGIPAEIARRLVIRGFFAEIVGKIKDEEIENRLMDRIDAELAKVGA</sequence>
<evidence type="ECO:0000259" key="1">
    <source>
        <dbReference type="Pfam" id="PF01458"/>
    </source>
</evidence>
<dbReference type="InterPro" id="IPR037284">
    <property type="entry name" value="SUF_FeS_clus_asmbl_SufBD_sf"/>
</dbReference>
<dbReference type="PANTHER" id="PTHR43575">
    <property type="entry name" value="PROTEIN ABCI7, CHLOROPLASTIC"/>
    <property type="match status" value="1"/>
</dbReference>
<dbReference type="InterPro" id="IPR000825">
    <property type="entry name" value="SUF_FeS_clus_asmbl_SufBD_core"/>
</dbReference>
<dbReference type="EMBL" id="JNSJ01000007">
    <property type="protein sequence ID" value="KGA03658.1"/>
    <property type="molecule type" value="Genomic_DNA"/>
</dbReference>
<dbReference type="GO" id="GO:0016226">
    <property type="term" value="P:iron-sulfur cluster assembly"/>
    <property type="evidence" value="ECO:0007669"/>
    <property type="project" value="InterPro"/>
</dbReference>
<organism evidence="2">
    <name type="scientific">freshwater metagenome</name>
    <dbReference type="NCBI Taxonomy" id="449393"/>
    <lineage>
        <taxon>unclassified sequences</taxon>
        <taxon>metagenomes</taxon>
        <taxon>ecological metagenomes</taxon>
    </lineage>
</organism>
<dbReference type="InterPro" id="IPR055346">
    <property type="entry name" value="Fe-S_cluster_assembly_SufBD"/>
</dbReference>